<gene>
    <name evidence="1" type="ORF">LCGC14_0102690</name>
</gene>
<evidence type="ECO:0000313" key="1">
    <source>
        <dbReference type="EMBL" id="KKO02819.1"/>
    </source>
</evidence>
<accession>A0A0F9YEF1</accession>
<protein>
    <submittedName>
        <fullName evidence="1">Uncharacterized protein</fullName>
    </submittedName>
</protein>
<name>A0A0F9YEF1_9ZZZZ</name>
<dbReference type="AlphaFoldDB" id="A0A0F9YEF1"/>
<reference evidence="1" key="1">
    <citation type="journal article" date="2015" name="Nature">
        <title>Complex archaea that bridge the gap between prokaryotes and eukaryotes.</title>
        <authorList>
            <person name="Spang A."/>
            <person name="Saw J.H."/>
            <person name="Jorgensen S.L."/>
            <person name="Zaremba-Niedzwiedzka K."/>
            <person name="Martijn J."/>
            <person name="Lind A.E."/>
            <person name="van Eijk R."/>
            <person name="Schleper C."/>
            <person name="Guy L."/>
            <person name="Ettema T.J."/>
        </authorList>
    </citation>
    <scope>NUCLEOTIDE SEQUENCE</scope>
</reference>
<comment type="caution">
    <text evidence="1">The sequence shown here is derived from an EMBL/GenBank/DDBJ whole genome shotgun (WGS) entry which is preliminary data.</text>
</comment>
<sequence length="33" mass="3882">MYYFAKMKIQIKRIDIAPKGAFYTIISNLDKSL</sequence>
<proteinExistence type="predicted"/>
<organism evidence="1">
    <name type="scientific">marine sediment metagenome</name>
    <dbReference type="NCBI Taxonomy" id="412755"/>
    <lineage>
        <taxon>unclassified sequences</taxon>
        <taxon>metagenomes</taxon>
        <taxon>ecological metagenomes</taxon>
    </lineage>
</organism>
<dbReference type="EMBL" id="LAZR01000029">
    <property type="protein sequence ID" value="KKO02819.1"/>
    <property type="molecule type" value="Genomic_DNA"/>
</dbReference>